<proteinExistence type="predicted"/>
<dbReference type="Proteomes" id="UP000784294">
    <property type="component" value="Unassembled WGS sequence"/>
</dbReference>
<protein>
    <submittedName>
        <fullName evidence="1">Uncharacterized protein</fullName>
    </submittedName>
</protein>
<name>A0A448X3X6_9PLAT</name>
<dbReference type="AlphaFoldDB" id="A0A448X3X6"/>
<reference evidence="1" key="1">
    <citation type="submission" date="2018-11" db="EMBL/GenBank/DDBJ databases">
        <authorList>
            <consortium name="Pathogen Informatics"/>
        </authorList>
    </citation>
    <scope>NUCLEOTIDE SEQUENCE</scope>
</reference>
<sequence>MQEASYEHEDYQLSYHNSNFIQKLQQSIPSPSEQTTPAADWLTCPGATATSVDRGVEHTHPYDQKQDHSNRLCHQNNYVQTHQPQQHLQYQQHQHQQHQHQIHPQQSHWFTPSVLFTCSPRPTFPIEQVPQTNTLCKTSSQIVLPGRGSCTDASKSVQLSGKSSSLLYAYSSTIGTSIQPASTRLGNSETGLTAGQASCSLHPSGLIASNTTTISLSSPNANSAKSETPQSVNLLLSSPEGINTDSGCRSESAICNQVCLLQKSGQLPVAQCGSGDQRCRTSLEGLGLAAGRPLIGMEQTVFCLGTI</sequence>
<gene>
    <name evidence="1" type="ORF">PXEA_LOCUS20711</name>
</gene>
<organism evidence="1 2">
    <name type="scientific">Protopolystoma xenopodis</name>
    <dbReference type="NCBI Taxonomy" id="117903"/>
    <lineage>
        <taxon>Eukaryota</taxon>
        <taxon>Metazoa</taxon>
        <taxon>Spiralia</taxon>
        <taxon>Lophotrochozoa</taxon>
        <taxon>Platyhelminthes</taxon>
        <taxon>Monogenea</taxon>
        <taxon>Polyopisthocotylea</taxon>
        <taxon>Polystomatidea</taxon>
        <taxon>Polystomatidae</taxon>
        <taxon>Protopolystoma</taxon>
    </lineage>
</organism>
<comment type="caution">
    <text evidence="1">The sequence shown here is derived from an EMBL/GenBank/DDBJ whole genome shotgun (WGS) entry which is preliminary data.</text>
</comment>
<evidence type="ECO:0000313" key="1">
    <source>
        <dbReference type="EMBL" id="VEL27271.1"/>
    </source>
</evidence>
<keyword evidence="2" id="KW-1185">Reference proteome</keyword>
<evidence type="ECO:0000313" key="2">
    <source>
        <dbReference type="Proteomes" id="UP000784294"/>
    </source>
</evidence>
<accession>A0A448X3X6</accession>
<dbReference type="EMBL" id="CAAALY010086031">
    <property type="protein sequence ID" value="VEL27271.1"/>
    <property type="molecule type" value="Genomic_DNA"/>
</dbReference>